<comment type="caution">
    <text evidence="1">The sequence shown here is derived from an EMBL/GenBank/DDBJ whole genome shotgun (WGS) entry which is preliminary data.</text>
</comment>
<accession>A0AAD2CR75</accession>
<dbReference type="Pfam" id="PF10294">
    <property type="entry name" value="Methyltransf_16"/>
    <property type="match status" value="1"/>
</dbReference>
<sequence length="303" mass="33213">MIQPPSPEAYSNLPPKRTLELVGTKEAGKSSSAGENRVELVEEDWSEIMISHLSGGFAQHKKEEFQLSNGSIVHIASAPSLTPMDMVDLSWGRNDATGHCIWTGARFFLDILIPALGQLFIDRSILELGSGTGLVGIAIAKLFQLKELILTDASESALELCRYNCALNEGSIIIGVEELTWGESLLTCNDEQSSTLRTFDTVLATDVLYDIAAWEPLLVTASKSLNANNGVFLVSHVPRAALPDGCVAESLESHLIQVASQHHFRLVHTYQPSNFSTILDDWESLQERGVAIFEFQKMTVIND</sequence>
<gene>
    <name evidence="1" type="ORF">CYCCA115_LOCUS6913</name>
</gene>
<protein>
    <recommendedName>
        <fullName evidence="3">Calmodulin-lysine N-methyltransferase</fullName>
    </recommendedName>
</protein>
<dbReference type="PANTHER" id="PTHR14614">
    <property type="entry name" value="HEPATOCELLULAR CARCINOMA-ASSOCIATED ANTIGEN"/>
    <property type="match status" value="1"/>
</dbReference>
<dbReference type="AlphaFoldDB" id="A0AAD2CR75"/>
<reference evidence="1" key="1">
    <citation type="submission" date="2023-08" db="EMBL/GenBank/DDBJ databases">
        <authorList>
            <person name="Audoor S."/>
            <person name="Bilcke G."/>
        </authorList>
    </citation>
    <scope>NUCLEOTIDE SEQUENCE</scope>
</reference>
<evidence type="ECO:0000313" key="2">
    <source>
        <dbReference type="Proteomes" id="UP001295423"/>
    </source>
</evidence>
<dbReference type="InterPro" id="IPR029063">
    <property type="entry name" value="SAM-dependent_MTases_sf"/>
</dbReference>
<keyword evidence="2" id="KW-1185">Reference proteome</keyword>
<proteinExistence type="predicted"/>
<evidence type="ECO:0008006" key="3">
    <source>
        <dbReference type="Google" id="ProtNLM"/>
    </source>
</evidence>
<dbReference type="InterPro" id="IPR019410">
    <property type="entry name" value="Methyltransf_16"/>
</dbReference>
<dbReference type="CDD" id="cd02440">
    <property type="entry name" value="AdoMet_MTases"/>
    <property type="match status" value="1"/>
</dbReference>
<dbReference type="SUPFAM" id="SSF53335">
    <property type="entry name" value="S-adenosyl-L-methionine-dependent methyltransferases"/>
    <property type="match status" value="1"/>
</dbReference>
<dbReference type="Gene3D" id="3.40.50.150">
    <property type="entry name" value="Vaccinia Virus protein VP39"/>
    <property type="match status" value="1"/>
</dbReference>
<dbReference type="Proteomes" id="UP001295423">
    <property type="component" value="Unassembled WGS sequence"/>
</dbReference>
<name>A0AAD2CR75_9STRA</name>
<dbReference type="EMBL" id="CAKOGP040000890">
    <property type="protein sequence ID" value="CAJ1940180.1"/>
    <property type="molecule type" value="Genomic_DNA"/>
</dbReference>
<evidence type="ECO:0000313" key="1">
    <source>
        <dbReference type="EMBL" id="CAJ1940180.1"/>
    </source>
</evidence>
<organism evidence="1 2">
    <name type="scientific">Cylindrotheca closterium</name>
    <dbReference type="NCBI Taxonomy" id="2856"/>
    <lineage>
        <taxon>Eukaryota</taxon>
        <taxon>Sar</taxon>
        <taxon>Stramenopiles</taxon>
        <taxon>Ochrophyta</taxon>
        <taxon>Bacillariophyta</taxon>
        <taxon>Bacillariophyceae</taxon>
        <taxon>Bacillariophycidae</taxon>
        <taxon>Bacillariales</taxon>
        <taxon>Bacillariaceae</taxon>
        <taxon>Cylindrotheca</taxon>
    </lineage>
</organism>